<comment type="subcellular location">
    <subcellularLocation>
        <location evidence="1">Cell membrane</location>
        <topology evidence="1">Lipid-anchor</topology>
    </subcellularLocation>
</comment>
<dbReference type="InterPro" id="IPR039424">
    <property type="entry name" value="SBP_5"/>
</dbReference>
<evidence type="ECO:0000313" key="6">
    <source>
        <dbReference type="Proteomes" id="UP000610303"/>
    </source>
</evidence>
<accession>A0A918CB35</accession>
<sequence length="535" mass="58474">MPTPVTGASGIPRRRRSLRRASAVSAIVASGALVLSGCAASGDGGDAAKDVVNVVTPAQPSTLDPQISTESIMGEITGSIYETLVVTDENLVPQPMLAESFERSDDGLEYTFVLREGVKFHDGSELTASDVVDSMNRWTRVSIAADGAFDGSEWTEVDDYTVKLTVPTASFLHLLYLSDIGTSYPAIMPSEVIEEFGDEPVQDIVGTGPYTLKEWDADQRIVIEKWDDYQSVDAPSSGRAGAKDAVLNEVVFSFVPDAATRTMGMQSGQYDVTPELPFDGLTQFQEDPNLVLGTYTIGPINLVYSDRAGGPFENVVNRQAVNTALDRDPIMLASVGSEELYDLVHHNMTEPQQAIWDTEVGKAEFNAADTAAAKALLAEGGYAGEPVTLLVTRDYTEAYNAAVVVAEQLKGIGVDVKLEALEWASYFDKYKEGRDEWDLTIIPQGTVTDPTQTVGFLPNRAGYYDTPELHDLLARFRAAPTQDDATLIFDEMQQYIETYRPLTRLGDAHNVYAASKDLELPVFNSHFVWWNASWK</sequence>
<name>A0A918CB35_AGRME</name>
<dbReference type="PANTHER" id="PTHR30290:SF38">
    <property type="entry name" value="D,D-DIPEPTIDE-BINDING PERIPLASMIC PROTEIN DDPA-RELATED"/>
    <property type="match status" value="1"/>
</dbReference>
<dbReference type="AlphaFoldDB" id="A0A918CB35"/>
<dbReference type="SUPFAM" id="SSF53850">
    <property type="entry name" value="Periplasmic binding protein-like II"/>
    <property type="match status" value="1"/>
</dbReference>
<evidence type="ECO:0000256" key="3">
    <source>
        <dbReference type="ARBA" id="ARBA00022729"/>
    </source>
</evidence>
<dbReference type="PANTHER" id="PTHR30290">
    <property type="entry name" value="PERIPLASMIC BINDING COMPONENT OF ABC TRANSPORTER"/>
    <property type="match status" value="1"/>
</dbReference>
<feature type="domain" description="Solute-binding protein family 5" evidence="4">
    <location>
        <begin position="93"/>
        <end position="459"/>
    </location>
</feature>
<dbReference type="GO" id="GO:0015833">
    <property type="term" value="P:peptide transport"/>
    <property type="evidence" value="ECO:0007669"/>
    <property type="project" value="TreeGrafter"/>
</dbReference>
<reference evidence="5" key="1">
    <citation type="journal article" date="2014" name="Int. J. Syst. Evol. Microbiol.">
        <title>Complete genome sequence of Corynebacterium casei LMG S-19264T (=DSM 44701T), isolated from a smear-ripened cheese.</title>
        <authorList>
            <consortium name="US DOE Joint Genome Institute (JGI-PGF)"/>
            <person name="Walter F."/>
            <person name="Albersmeier A."/>
            <person name="Kalinowski J."/>
            <person name="Ruckert C."/>
        </authorList>
    </citation>
    <scope>NUCLEOTIDE SEQUENCE</scope>
    <source>
        <strain evidence="5">JCM 3346</strain>
    </source>
</reference>
<evidence type="ECO:0000259" key="4">
    <source>
        <dbReference type="Pfam" id="PF00496"/>
    </source>
</evidence>
<dbReference type="RefSeq" id="WP_189083468.1">
    <property type="nucleotide sequence ID" value="NZ_BMRJ01000001.1"/>
</dbReference>
<organism evidence="5 6">
    <name type="scientific">Agromyces mediolanus</name>
    <name type="common">Corynebacterium mediolanum</name>
    <dbReference type="NCBI Taxonomy" id="41986"/>
    <lineage>
        <taxon>Bacteria</taxon>
        <taxon>Bacillati</taxon>
        <taxon>Actinomycetota</taxon>
        <taxon>Actinomycetes</taxon>
        <taxon>Micrococcales</taxon>
        <taxon>Microbacteriaceae</taxon>
        <taxon>Agromyces</taxon>
    </lineage>
</organism>
<dbReference type="Gene3D" id="3.10.105.10">
    <property type="entry name" value="Dipeptide-binding Protein, Domain 3"/>
    <property type="match status" value="1"/>
</dbReference>
<evidence type="ECO:0000256" key="2">
    <source>
        <dbReference type="ARBA" id="ARBA00005695"/>
    </source>
</evidence>
<dbReference type="Gene3D" id="3.40.190.10">
    <property type="entry name" value="Periplasmic binding protein-like II"/>
    <property type="match status" value="1"/>
</dbReference>
<keyword evidence="6" id="KW-1185">Reference proteome</keyword>
<dbReference type="InterPro" id="IPR000914">
    <property type="entry name" value="SBP_5_dom"/>
</dbReference>
<protein>
    <submittedName>
        <fullName evidence="5">Peptide ABC transporter substrate-binding protein</fullName>
    </submittedName>
</protein>
<evidence type="ECO:0000256" key="1">
    <source>
        <dbReference type="ARBA" id="ARBA00004193"/>
    </source>
</evidence>
<dbReference type="Pfam" id="PF00496">
    <property type="entry name" value="SBP_bac_5"/>
    <property type="match status" value="1"/>
</dbReference>
<dbReference type="GO" id="GO:1904680">
    <property type="term" value="F:peptide transmembrane transporter activity"/>
    <property type="evidence" value="ECO:0007669"/>
    <property type="project" value="TreeGrafter"/>
</dbReference>
<evidence type="ECO:0000313" key="5">
    <source>
        <dbReference type="EMBL" id="GGR13201.1"/>
    </source>
</evidence>
<reference evidence="5" key="2">
    <citation type="submission" date="2020-09" db="EMBL/GenBank/DDBJ databases">
        <authorList>
            <person name="Sun Q."/>
            <person name="Ohkuma M."/>
        </authorList>
    </citation>
    <scope>NUCLEOTIDE SEQUENCE</scope>
    <source>
        <strain evidence="5">JCM 3346</strain>
    </source>
</reference>
<dbReference type="GO" id="GO:0042597">
    <property type="term" value="C:periplasmic space"/>
    <property type="evidence" value="ECO:0007669"/>
    <property type="project" value="UniProtKB-ARBA"/>
</dbReference>
<comment type="caution">
    <text evidence="5">The sequence shown here is derived from an EMBL/GenBank/DDBJ whole genome shotgun (WGS) entry which is preliminary data.</text>
</comment>
<dbReference type="EMBL" id="BMRJ01000001">
    <property type="protein sequence ID" value="GGR13201.1"/>
    <property type="molecule type" value="Genomic_DNA"/>
</dbReference>
<dbReference type="PIRSF" id="PIRSF002741">
    <property type="entry name" value="MppA"/>
    <property type="match status" value="1"/>
</dbReference>
<dbReference type="Proteomes" id="UP000610303">
    <property type="component" value="Unassembled WGS sequence"/>
</dbReference>
<keyword evidence="3" id="KW-0732">Signal</keyword>
<dbReference type="GO" id="GO:0043190">
    <property type="term" value="C:ATP-binding cassette (ABC) transporter complex"/>
    <property type="evidence" value="ECO:0007669"/>
    <property type="project" value="InterPro"/>
</dbReference>
<gene>
    <name evidence="5" type="ORF">GCM10010196_02170</name>
</gene>
<dbReference type="PROSITE" id="PS01040">
    <property type="entry name" value="SBP_BACTERIAL_5"/>
    <property type="match status" value="1"/>
</dbReference>
<dbReference type="InterPro" id="IPR023765">
    <property type="entry name" value="SBP_5_CS"/>
</dbReference>
<proteinExistence type="inferred from homology"/>
<dbReference type="InterPro" id="IPR030678">
    <property type="entry name" value="Peptide/Ni-bd"/>
</dbReference>
<dbReference type="Gene3D" id="3.90.76.10">
    <property type="entry name" value="Dipeptide-binding Protein, Domain 1"/>
    <property type="match status" value="1"/>
</dbReference>
<comment type="similarity">
    <text evidence="2">Belongs to the bacterial solute-binding protein 5 family.</text>
</comment>